<proteinExistence type="predicted"/>
<dbReference type="InterPro" id="IPR025641">
    <property type="entry name" value="DUF4340"/>
</dbReference>
<dbReference type="Pfam" id="PF14238">
    <property type="entry name" value="DUF4340"/>
    <property type="match status" value="2"/>
</dbReference>
<sequence length="330" mass="36793">MEEKNTADMMTKRAFQKIVLVFIIVALALIAWGLIRSSSIEDQAILPKLSFDKSVNRIEIAFGGKTTTLVKQGEKWEAKEGDSVFPADTTAVDSVLGTLSKLELQDIVSKNKDRYEDFEIGDSSALIISWLKNDEERGKMYIGGQDYARGGDYARIGEAESVYLTREPIRSYFARGSFKNLGLVEISDAALVSKVAWEYPDAAVSMTLLKKNLDKDAEEWIFENDSGVLVNQDAVKTFLSFLASFQADDIKKYDASAEYGFVKPALTVRATIDGKEEILAIGGKTSDGSSYYARVSGRDLWVYLIGSQLVNDQLMKRRADFEKKEDKSQL</sequence>
<dbReference type="EMBL" id="MHJU01000014">
    <property type="protein sequence ID" value="OGY73282.1"/>
    <property type="molecule type" value="Genomic_DNA"/>
</dbReference>
<gene>
    <name evidence="2" type="ORF">A3H61_00925</name>
</gene>
<evidence type="ECO:0000259" key="1">
    <source>
        <dbReference type="Pfam" id="PF14238"/>
    </source>
</evidence>
<feature type="domain" description="DUF4340" evidence="1">
    <location>
        <begin position="220"/>
        <end position="323"/>
    </location>
</feature>
<dbReference type="Proteomes" id="UP000178315">
    <property type="component" value="Unassembled WGS sequence"/>
</dbReference>
<dbReference type="AlphaFoldDB" id="A0A1G2A906"/>
<organism evidence="2 3">
    <name type="scientific">Candidatus Jacksonbacteria bacterium RIFCSPLOWO2_02_FULL_44_20</name>
    <dbReference type="NCBI Taxonomy" id="1798460"/>
    <lineage>
        <taxon>Bacteria</taxon>
        <taxon>Candidatus Jacksoniibacteriota</taxon>
    </lineage>
</organism>
<reference evidence="2 3" key="1">
    <citation type="journal article" date="2016" name="Nat. Commun.">
        <title>Thousands of microbial genomes shed light on interconnected biogeochemical processes in an aquifer system.</title>
        <authorList>
            <person name="Anantharaman K."/>
            <person name="Brown C.T."/>
            <person name="Hug L.A."/>
            <person name="Sharon I."/>
            <person name="Castelle C.J."/>
            <person name="Probst A.J."/>
            <person name="Thomas B.C."/>
            <person name="Singh A."/>
            <person name="Wilkins M.J."/>
            <person name="Karaoz U."/>
            <person name="Brodie E.L."/>
            <person name="Williams K.H."/>
            <person name="Hubbard S.S."/>
            <person name="Banfield J.F."/>
        </authorList>
    </citation>
    <scope>NUCLEOTIDE SEQUENCE [LARGE SCALE GENOMIC DNA]</scope>
</reference>
<protein>
    <recommendedName>
        <fullName evidence="1">DUF4340 domain-containing protein</fullName>
    </recommendedName>
</protein>
<accession>A0A1G2A906</accession>
<comment type="caution">
    <text evidence="2">The sequence shown here is derived from an EMBL/GenBank/DDBJ whole genome shotgun (WGS) entry which is preliminary data.</text>
</comment>
<name>A0A1G2A906_9BACT</name>
<feature type="domain" description="DUF4340" evidence="1">
    <location>
        <begin position="82"/>
        <end position="167"/>
    </location>
</feature>
<evidence type="ECO:0000313" key="2">
    <source>
        <dbReference type="EMBL" id="OGY73282.1"/>
    </source>
</evidence>
<evidence type="ECO:0000313" key="3">
    <source>
        <dbReference type="Proteomes" id="UP000178315"/>
    </source>
</evidence>